<dbReference type="EMBL" id="BGZK01000430">
    <property type="protein sequence ID" value="GBP43126.1"/>
    <property type="molecule type" value="Genomic_DNA"/>
</dbReference>
<feature type="region of interest" description="Disordered" evidence="1">
    <location>
        <begin position="1"/>
        <end position="72"/>
    </location>
</feature>
<feature type="compositionally biased region" description="Polar residues" evidence="1">
    <location>
        <begin position="35"/>
        <end position="45"/>
    </location>
</feature>
<name>A0A4C1VV71_EUMVA</name>
<dbReference type="AlphaFoldDB" id="A0A4C1VV71"/>
<evidence type="ECO:0000313" key="3">
    <source>
        <dbReference type="Proteomes" id="UP000299102"/>
    </source>
</evidence>
<proteinExistence type="predicted"/>
<evidence type="ECO:0000313" key="2">
    <source>
        <dbReference type="EMBL" id="GBP43126.1"/>
    </source>
</evidence>
<reference evidence="2 3" key="1">
    <citation type="journal article" date="2019" name="Commun. Biol.">
        <title>The bagworm genome reveals a unique fibroin gene that provides high tensile strength.</title>
        <authorList>
            <person name="Kono N."/>
            <person name="Nakamura H."/>
            <person name="Ohtoshi R."/>
            <person name="Tomita M."/>
            <person name="Numata K."/>
            <person name="Arakawa K."/>
        </authorList>
    </citation>
    <scope>NUCLEOTIDE SEQUENCE [LARGE SCALE GENOMIC DNA]</scope>
</reference>
<protein>
    <submittedName>
        <fullName evidence="2">Uncharacterized protein</fullName>
    </submittedName>
</protein>
<accession>A0A4C1VV71</accession>
<feature type="compositionally biased region" description="Polar residues" evidence="1">
    <location>
        <begin position="1"/>
        <end position="11"/>
    </location>
</feature>
<organism evidence="2 3">
    <name type="scientific">Eumeta variegata</name>
    <name type="common">Bagworm moth</name>
    <name type="synonym">Eumeta japonica</name>
    <dbReference type="NCBI Taxonomy" id="151549"/>
    <lineage>
        <taxon>Eukaryota</taxon>
        <taxon>Metazoa</taxon>
        <taxon>Ecdysozoa</taxon>
        <taxon>Arthropoda</taxon>
        <taxon>Hexapoda</taxon>
        <taxon>Insecta</taxon>
        <taxon>Pterygota</taxon>
        <taxon>Neoptera</taxon>
        <taxon>Endopterygota</taxon>
        <taxon>Lepidoptera</taxon>
        <taxon>Glossata</taxon>
        <taxon>Ditrysia</taxon>
        <taxon>Tineoidea</taxon>
        <taxon>Psychidae</taxon>
        <taxon>Oiketicinae</taxon>
        <taxon>Eumeta</taxon>
    </lineage>
</organism>
<gene>
    <name evidence="2" type="ORF">EVAR_40566_1</name>
</gene>
<sequence length="217" mass="24486">MLPIEQESSLHPGSESDSSERRMAAGSLVDWIQPSYPSQKQSLVSQGEAGDEQYTSKSRRRSRCPHSDIGARRHAVDRAARVGWCDKRVKLKWGRPQCSQSRFGRATTRAPGANATRRVHNAWRYPAEKGSWRRMSYRTNEQDPVIDTVRLPRLKIMKQARRCTLHWTHCGSVYTCTHNTHTQLSTRIAGTHTSLTKHCSATVQSGGRTTSDESLIS</sequence>
<evidence type="ECO:0000256" key="1">
    <source>
        <dbReference type="SAM" id="MobiDB-lite"/>
    </source>
</evidence>
<keyword evidence="3" id="KW-1185">Reference proteome</keyword>
<dbReference type="Proteomes" id="UP000299102">
    <property type="component" value="Unassembled WGS sequence"/>
</dbReference>
<comment type="caution">
    <text evidence="2">The sequence shown here is derived from an EMBL/GenBank/DDBJ whole genome shotgun (WGS) entry which is preliminary data.</text>
</comment>